<organism evidence="1 2">
    <name type="scientific">Subtercola boreus</name>
    <dbReference type="NCBI Taxonomy" id="120213"/>
    <lineage>
        <taxon>Bacteria</taxon>
        <taxon>Bacillati</taxon>
        <taxon>Actinomycetota</taxon>
        <taxon>Actinomycetes</taxon>
        <taxon>Micrococcales</taxon>
        <taxon>Microbacteriaceae</taxon>
        <taxon>Subtercola</taxon>
    </lineage>
</organism>
<reference evidence="1 2" key="1">
    <citation type="submission" date="2017-04" db="EMBL/GenBank/DDBJ databases">
        <title>Comparative genome analysis of Subtercola boreus.</title>
        <authorList>
            <person name="Cho Y.-J."/>
            <person name="Cho A."/>
            <person name="Kim O.-S."/>
            <person name="Lee J.-I."/>
        </authorList>
    </citation>
    <scope>NUCLEOTIDE SEQUENCE [LARGE SCALE GENOMIC DNA]</scope>
    <source>
        <strain evidence="1 2">K300</strain>
    </source>
</reference>
<evidence type="ECO:0000313" key="1">
    <source>
        <dbReference type="EMBL" id="RFA08074.1"/>
    </source>
</evidence>
<dbReference type="RefSeq" id="WP_116413490.1">
    <property type="nucleotide sequence ID" value="NZ_NBWZ01000001.1"/>
</dbReference>
<protein>
    <recommendedName>
        <fullName evidence="3">Plasmid replication, integration and excision activator</fullName>
    </recommendedName>
</protein>
<comment type="caution">
    <text evidence="1">The sequence shown here is derived from an EMBL/GenBank/DDBJ whole genome shotgun (WGS) entry which is preliminary data.</text>
</comment>
<dbReference type="OrthoDB" id="4299905at2"/>
<name>A0A3E0VDS6_9MICO</name>
<gene>
    <name evidence="1" type="ORF">B7R54_01725</name>
</gene>
<keyword evidence="2" id="KW-1185">Reference proteome</keyword>
<evidence type="ECO:0008006" key="3">
    <source>
        <dbReference type="Google" id="ProtNLM"/>
    </source>
</evidence>
<evidence type="ECO:0000313" key="2">
    <source>
        <dbReference type="Proteomes" id="UP000256486"/>
    </source>
</evidence>
<accession>A0A3E0VDS6</accession>
<dbReference type="EMBL" id="NBWZ01000001">
    <property type="protein sequence ID" value="RFA08074.1"/>
    <property type="molecule type" value="Genomic_DNA"/>
</dbReference>
<dbReference type="AlphaFoldDB" id="A0A3E0VDS6"/>
<proteinExistence type="predicted"/>
<dbReference type="Proteomes" id="UP000256486">
    <property type="component" value="Unassembled WGS sequence"/>
</dbReference>
<sequence length="124" mass="13510">MLQLTITPTAVLSTSKKNAVTPVYVFDKDAKRDAPKVQALDKENNLPVWKVNVQIEDGDNVDDLVLKIPAKDAPVFAKNTDYRVAEGVLIVTAYVNSSTNQQAYSGTLRGTLVPVNGRPIKQGE</sequence>